<dbReference type="EMBL" id="MHLZ01000007">
    <property type="protein sequence ID" value="OGZ20241.1"/>
    <property type="molecule type" value="Genomic_DNA"/>
</dbReference>
<reference evidence="2 3" key="1">
    <citation type="journal article" date="2016" name="Nat. Commun.">
        <title>Thousands of microbial genomes shed light on interconnected biogeochemical processes in an aquifer system.</title>
        <authorList>
            <person name="Anantharaman K."/>
            <person name="Brown C.T."/>
            <person name="Hug L.A."/>
            <person name="Sharon I."/>
            <person name="Castelle C.J."/>
            <person name="Probst A.J."/>
            <person name="Thomas B.C."/>
            <person name="Singh A."/>
            <person name="Wilkins M.J."/>
            <person name="Karaoz U."/>
            <person name="Brodie E.L."/>
            <person name="Williams K.H."/>
            <person name="Hubbard S.S."/>
            <person name="Banfield J.F."/>
        </authorList>
    </citation>
    <scope>NUCLEOTIDE SEQUENCE [LARGE SCALE GENOMIC DNA]</scope>
</reference>
<feature type="transmembrane region" description="Helical" evidence="1">
    <location>
        <begin position="14"/>
        <end position="34"/>
    </location>
</feature>
<dbReference type="Proteomes" id="UP000177360">
    <property type="component" value="Unassembled WGS sequence"/>
</dbReference>
<keyword evidence="1" id="KW-0812">Transmembrane</keyword>
<comment type="caution">
    <text evidence="2">The sequence shown here is derived from an EMBL/GenBank/DDBJ whole genome shotgun (WGS) entry which is preliminary data.</text>
</comment>
<gene>
    <name evidence="2" type="ORF">A2626_03245</name>
</gene>
<name>A0A1G2E4Q0_9BACT</name>
<evidence type="ECO:0000313" key="3">
    <source>
        <dbReference type="Proteomes" id="UP000177360"/>
    </source>
</evidence>
<evidence type="ECO:0000256" key="1">
    <source>
        <dbReference type="SAM" id="Phobius"/>
    </source>
</evidence>
<organism evidence="2 3">
    <name type="scientific">Candidatus Nealsonbacteria bacterium RIFCSPHIGHO2_01_FULL_38_55</name>
    <dbReference type="NCBI Taxonomy" id="1801664"/>
    <lineage>
        <taxon>Bacteria</taxon>
        <taxon>Candidatus Nealsoniibacteriota</taxon>
    </lineage>
</organism>
<sequence>MEKNLKEKEKLAEYFLRGLALAVLIISPLIIFPARIFAYQIEKINLAGTLVGDFVLSPGKIELWMEPGEKITKVISVTNRTGAEMNFKIEIEDFKGSYEPENPIVFLGGEEGLYSLKNYLKPEVSEFTLKYGEKITIPVEISIPQNIEPGGLYGSALVETNPSEEQSAGMGTEVKVVSRLGALFFVRISGNAIEQAVLKDFRTEKLFYKKGHILFSAAIENKGNVHLVPYGIIGIKNIFGREVGKIEVDPWFVMPDSVRTREIQWDKPWLFGRYEATLKVNRGYQDIIDEEMIYFWVLPWKMLAIGGAGLIILLGAIIFIIKRK</sequence>
<feature type="transmembrane region" description="Helical" evidence="1">
    <location>
        <begin position="293"/>
        <end position="321"/>
    </location>
</feature>
<keyword evidence="1" id="KW-1133">Transmembrane helix</keyword>
<protein>
    <recommendedName>
        <fullName evidence="4">DUF3324 domain-containing protein</fullName>
    </recommendedName>
</protein>
<evidence type="ECO:0000313" key="2">
    <source>
        <dbReference type="EMBL" id="OGZ20241.1"/>
    </source>
</evidence>
<evidence type="ECO:0008006" key="4">
    <source>
        <dbReference type="Google" id="ProtNLM"/>
    </source>
</evidence>
<dbReference type="AlphaFoldDB" id="A0A1G2E4Q0"/>
<proteinExistence type="predicted"/>
<accession>A0A1G2E4Q0</accession>
<keyword evidence="1" id="KW-0472">Membrane</keyword>